<reference evidence="1" key="2">
    <citation type="journal article" date="2015" name="Data Brief">
        <title>Shoot transcriptome of the giant reed, Arundo donax.</title>
        <authorList>
            <person name="Barrero R.A."/>
            <person name="Guerrero F.D."/>
            <person name="Moolhuijzen P."/>
            <person name="Goolsby J.A."/>
            <person name="Tidwell J."/>
            <person name="Bellgard S.E."/>
            <person name="Bellgard M.I."/>
        </authorList>
    </citation>
    <scope>NUCLEOTIDE SEQUENCE</scope>
    <source>
        <tissue evidence="1">Shoot tissue taken approximately 20 cm above the soil surface</tissue>
    </source>
</reference>
<name>A0A0A9HNB8_ARUDO</name>
<dbReference type="AlphaFoldDB" id="A0A0A9HNB8"/>
<evidence type="ECO:0000313" key="1">
    <source>
        <dbReference type="EMBL" id="JAE38217.1"/>
    </source>
</evidence>
<sequence length="55" mass="6073">MAGSPIKIIKRLWPSIATLVTIHPVNSNISHVSVATQIGMKYSNSNSQPHYQRSL</sequence>
<dbReference type="EMBL" id="GBRH01159679">
    <property type="protein sequence ID" value="JAE38217.1"/>
    <property type="molecule type" value="Transcribed_RNA"/>
</dbReference>
<proteinExistence type="predicted"/>
<protein>
    <submittedName>
        <fullName evidence="1">Uncharacterized protein</fullName>
    </submittedName>
</protein>
<reference evidence="1" key="1">
    <citation type="submission" date="2014-09" db="EMBL/GenBank/DDBJ databases">
        <authorList>
            <person name="Magalhaes I.L.F."/>
            <person name="Oliveira U."/>
            <person name="Santos F.R."/>
            <person name="Vidigal T.H.D.A."/>
            <person name="Brescovit A.D."/>
            <person name="Santos A.J."/>
        </authorList>
    </citation>
    <scope>NUCLEOTIDE SEQUENCE</scope>
    <source>
        <tissue evidence="1">Shoot tissue taken approximately 20 cm above the soil surface</tissue>
    </source>
</reference>
<accession>A0A0A9HNB8</accession>
<organism evidence="1">
    <name type="scientific">Arundo donax</name>
    <name type="common">Giant reed</name>
    <name type="synonym">Donax arundinaceus</name>
    <dbReference type="NCBI Taxonomy" id="35708"/>
    <lineage>
        <taxon>Eukaryota</taxon>
        <taxon>Viridiplantae</taxon>
        <taxon>Streptophyta</taxon>
        <taxon>Embryophyta</taxon>
        <taxon>Tracheophyta</taxon>
        <taxon>Spermatophyta</taxon>
        <taxon>Magnoliopsida</taxon>
        <taxon>Liliopsida</taxon>
        <taxon>Poales</taxon>
        <taxon>Poaceae</taxon>
        <taxon>PACMAD clade</taxon>
        <taxon>Arundinoideae</taxon>
        <taxon>Arundineae</taxon>
        <taxon>Arundo</taxon>
    </lineage>
</organism>